<gene>
    <name evidence="7" type="ORF">BON30_06265</name>
</gene>
<evidence type="ECO:0000256" key="2">
    <source>
        <dbReference type="ARBA" id="ARBA00022723"/>
    </source>
</evidence>
<evidence type="ECO:0000256" key="4">
    <source>
        <dbReference type="PROSITE-ProRule" id="PRU00433"/>
    </source>
</evidence>
<feature type="domain" description="Cytochrome c" evidence="6">
    <location>
        <begin position="131"/>
        <end position="226"/>
    </location>
</feature>
<dbReference type="Gene3D" id="1.10.760.10">
    <property type="entry name" value="Cytochrome c-like domain"/>
    <property type="match status" value="1"/>
</dbReference>
<dbReference type="PROSITE" id="PS51007">
    <property type="entry name" value="CYTC"/>
    <property type="match status" value="1"/>
</dbReference>
<dbReference type="AlphaFoldDB" id="A0A1L9BKJ8"/>
<sequence length="242" mass="25817">MTPNDTSSAPNASPGRPSRKLLLAAVAGLMGLGSAGCGQPDEPPPSQGVPDPEPQGPHVVSRSTVEGGLTFERFSADCEQRGGFVQTHAVCSGNNSCKGVSYNRFDYSLIEHTCKAINSCGGMSCVELPADSGKTGEEVYKNSCGPVCHSHTNTTAFVYYVAPGTNPDTARQQFLNRSRLYQQSIVAFGLHGMSADGVLSANMPAFHEKYSRKEIERVVDYVRQLELEVEAYEVMGPAAPVP</sequence>
<dbReference type="Pfam" id="PF13442">
    <property type="entry name" value="Cytochrome_CBB3"/>
    <property type="match status" value="1"/>
</dbReference>
<dbReference type="InterPro" id="IPR009056">
    <property type="entry name" value="Cyt_c-like_dom"/>
</dbReference>
<reference evidence="7 8" key="2">
    <citation type="submission" date="2016-12" db="EMBL/GenBank/DDBJ databases">
        <title>Draft Genome Sequence of Cystobacter ferrugineus Strain Cbfe23.</title>
        <authorList>
            <person name="Akbar S."/>
            <person name="Dowd S.E."/>
            <person name="Stevens D.C."/>
        </authorList>
    </citation>
    <scope>NUCLEOTIDE SEQUENCE [LARGE SCALE GENOMIC DNA]</scope>
    <source>
        <strain evidence="7 8">Cbfe23</strain>
    </source>
</reference>
<protein>
    <recommendedName>
        <fullName evidence="6">Cytochrome c domain-containing protein</fullName>
    </recommendedName>
</protein>
<dbReference type="OrthoDB" id="5503285at2"/>
<keyword evidence="8" id="KW-1185">Reference proteome</keyword>
<reference evidence="8" key="1">
    <citation type="submission" date="2016-11" db="EMBL/GenBank/DDBJ databases">
        <authorList>
            <person name="Shukria A."/>
            <person name="Stevens D.C."/>
        </authorList>
    </citation>
    <scope>NUCLEOTIDE SEQUENCE [LARGE SCALE GENOMIC DNA]</scope>
    <source>
        <strain evidence="8">Cbfe23</strain>
    </source>
</reference>
<feature type="region of interest" description="Disordered" evidence="5">
    <location>
        <begin position="33"/>
        <end position="61"/>
    </location>
</feature>
<dbReference type="GO" id="GO:0009055">
    <property type="term" value="F:electron transfer activity"/>
    <property type="evidence" value="ECO:0007669"/>
    <property type="project" value="InterPro"/>
</dbReference>
<evidence type="ECO:0000256" key="5">
    <source>
        <dbReference type="SAM" id="MobiDB-lite"/>
    </source>
</evidence>
<evidence type="ECO:0000313" key="7">
    <source>
        <dbReference type="EMBL" id="OJH42777.1"/>
    </source>
</evidence>
<dbReference type="SUPFAM" id="SSF46626">
    <property type="entry name" value="Cytochrome c"/>
    <property type="match status" value="1"/>
</dbReference>
<keyword evidence="2 4" id="KW-0479">Metal-binding</keyword>
<dbReference type="RefSeq" id="WP_071896872.1">
    <property type="nucleotide sequence ID" value="NZ_MPIN01000001.1"/>
</dbReference>
<dbReference type="STRING" id="83449.BON30_06265"/>
<feature type="compositionally biased region" description="Pro residues" evidence="5">
    <location>
        <begin position="41"/>
        <end position="55"/>
    </location>
</feature>
<name>A0A1L9BKJ8_9BACT</name>
<organism evidence="7 8">
    <name type="scientific">Cystobacter ferrugineus</name>
    <dbReference type="NCBI Taxonomy" id="83449"/>
    <lineage>
        <taxon>Bacteria</taxon>
        <taxon>Pseudomonadati</taxon>
        <taxon>Myxococcota</taxon>
        <taxon>Myxococcia</taxon>
        <taxon>Myxococcales</taxon>
        <taxon>Cystobacterineae</taxon>
        <taxon>Archangiaceae</taxon>
        <taxon>Cystobacter</taxon>
    </lineage>
</organism>
<dbReference type="InterPro" id="IPR036909">
    <property type="entry name" value="Cyt_c-like_dom_sf"/>
</dbReference>
<dbReference type="GO" id="GO:0046872">
    <property type="term" value="F:metal ion binding"/>
    <property type="evidence" value="ECO:0007669"/>
    <property type="project" value="UniProtKB-KW"/>
</dbReference>
<accession>A0A1L9BKJ8</accession>
<evidence type="ECO:0000313" key="8">
    <source>
        <dbReference type="Proteomes" id="UP000182229"/>
    </source>
</evidence>
<proteinExistence type="predicted"/>
<evidence type="ECO:0000256" key="3">
    <source>
        <dbReference type="ARBA" id="ARBA00023004"/>
    </source>
</evidence>
<comment type="caution">
    <text evidence="7">The sequence shown here is derived from an EMBL/GenBank/DDBJ whole genome shotgun (WGS) entry which is preliminary data.</text>
</comment>
<dbReference type="EMBL" id="MPIN01000001">
    <property type="protein sequence ID" value="OJH42777.1"/>
    <property type="molecule type" value="Genomic_DNA"/>
</dbReference>
<keyword evidence="1 4" id="KW-0349">Heme</keyword>
<evidence type="ECO:0000259" key="6">
    <source>
        <dbReference type="PROSITE" id="PS51007"/>
    </source>
</evidence>
<dbReference type="GO" id="GO:0020037">
    <property type="term" value="F:heme binding"/>
    <property type="evidence" value="ECO:0007669"/>
    <property type="project" value="InterPro"/>
</dbReference>
<evidence type="ECO:0000256" key="1">
    <source>
        <dbReference type="ARBA" id="ARBA00022617"/>
    </source>
</evidence>
<dbReference type="Proteomes" id="UP000182229">
    <property type="component" value="Unassembled WGS sequence"/>
</dbReference>
<keyword evidence="3 4" id="KW-0408">Iron</keyword>